<evidence type="ECO:0000313" key="21">
    <source>
        <dbReference type="Ensembl" id="ENSSSCP00025025338.1"/>
    </source>
</evidence>
<sequence>MSSNSDTGGLQESLKPGLTPIVSQFKMVNYSYDEDLEELCPVCGDKVSGYHYGLLTCESCKGFFKRTVQNNKRYTCIENQNCQIDKTQRKRCPYCRFQKCLSVGMKLEAVRADRMRGGRNKFGPMYKRDRALKQQKKALIRANGLKLEAMSQVIQAMPSELSLSSAIQSIHSASKGLPLNHAALPPTDYDRSPFVTSPISMTMPPHGSLQGYQTYGHFPSRAIKSEYPEPYTSSPESIMGYSYMDTYQTSSPASIPHLILELLKCEPDEPQVQAKIMAYLQQEQASRSKHERLTTFGLMCKMADQTLFSIVEWARSSVFFRELKVRQPLCWATNLILYRYICLIIGILKNSFLLQVDYSIIASQAGTTLNNLMSHAQELVAKLRSLQFDQREFVCLKFLVLFSLDVKNLENFQLVEGVQEQVNAALLDYTMCNYPQQTEKFGQLLLRLPEIRAISMQAEEYLYYKHLNGDVPYNNLLIEMLHAKRA</sequence>
<dbReference type="PROSITE" id="PS00031">
    <property type="entry name" value="NUCLEAR_REC_DBD_1"/>
    <property type="match status" value="1"/>
</dbReference>
<keyword evidence="7" id="KW-0446">Lipid-binding</keyword>
<organism evidence="21 22">
    <name type="scientific">Sus scrofa</name>
    <name type="common">Pig</name>
    <dbReference type="NCBI Taxonomy" id="9823"/>
    <lineage>
        <taxon>Eukaryota</taxon>
        <taxon>Metazoa</taxon>
        <taxon>Chordata</taxon>
        <taxon>Craniata</taxon>
        <taxon>Vertebrata</taxon>
        <taxon>Euteleostomi</taxon>
        <taxon>Mammalia</taxon>
        <taxon>Eutheria</taxon>
        <taxon>Laurasiatheria</taxon>
        <taxon>Artiodactyla</taxon>
        <taxon>Suina</taxon>
        <taxon>Suidae</taxon>
        <taxon>Sus</taxon>
    </lineage>
</organism>
<evidence type="ECO:0000259" key="19">
    <source>
        <dbReference type="PROSITE" id="PS51030"/>
    </source>
</evidence>
<comment type="subcellular location">
    <subcellularLocation>
        <location evidence="1 18">Nucleus</location>
    </subcellularLocation>
</comment>
<evidence type="ECO:0000256" key="4">
    <source>
        <dbReference type="ARBA" id="ARBA00022771"/>
    </source>
</evidence>
<dbReference type="Ensembl" id="ENSSSCT00025059750.1">
    <property type="protein sequence ID" value="ENSSSCP00025025338.1"/>
    <property type="gene ID" value="ENSSSCG00025043948.1"/>
</dbReference>
<dbReference type="InterPro" id="IPR013088">
    <property type="entry name" value="Znf_NHR/GATA"/>
</dbReference>
<dbReference type="FunFam" id="3.30.50.10:FF:000006">
    <property type="entry name" value="Nuclear receptor subfamily 5 group A member"/>
    <property type="match status" value="1"/>
</dbReference>
<evidence type="ECO:0000256" key="5">
    <source>
        <dbReference type="ARBA" id="ARBA00022833"/>
    </source>
</evidence>
<dbReference type="Pfam" id="PF00104">
    <property type="entry name" value="Hormone_recep"/>
    <property type="match status" value="1"/>
</dbReference>
<dbReference type="InterPro" id="IPR016355">
    <property type="entry name" value="NR5-like"/>
</dbReference>
<evidence type="ECO:0000313" key="22">
    <source>
        <dbReference type="Proteomes" id="UP000694727"/>
    </source>
</evidence>
<dbReference type="InterPro" id="IPR001723">
    <property type="entry name" value="Nuclear_hrmn_rcpt"/>
</dbReference>
<feature type="binding site" evidence="17">
    <location>
        <begin position="366"/>
        <end position="369"/>
    </location>
    <ligand>
        <name>a phospholipid derivative</name>
        <dbReference type="ChEBI" id="CHEBI:16247"/>
    </ligand>
</feature>
<name>A0A8D0S233_PIG</name>
<dbReference type="SUPFAM" id="SSF48508">
    <property type="entry name" value="Nuclear receptor ligand-binding domain"/>
    <property type="match status" value="1"/>
</dbReference>
<dbReference type="SMART" id="SM00430">
    <property type="entry name" value="HOLI"/>
    <property type="match status" value="1"/>
</dbReference>
<proteinExistence type="inferred from homology"/>
<dbReference type="InterPro" id="IPR035500">
    <property type="entry name" value="NHR-like_dom_sf"/>
</dbReference>
<evidence type="ECO:0000256" key="13">
    <source>
        <dbReference type="ARBA" id="ARBA00042570"/>
    </source>
</evidence>
<dbReference type="InterPro" id="IPR000536">
    <property type="entry name" value="Nucl_hrmn_rcpt_lig-bd"/>
</dbReference>
<keyword evidence="6 18" id="KW-0805">Transcription regulation</keyword>
<evidence type="ECO:0000256" key="15">
    <source>
        <dbReference type="ARBA" id="ARBA00079412"/>
    </source>
</evidence>
<dbReference type="SUPFAM" id="SSF57716">
    <property type="entry name" value="Glucocorticoid receptor-like (DNA-binding domain)"/>
    <property type="match status" value="1"/>
</dbReference>
<keyword evidence="3 18" id="KW-0479">Metal-binding</keyword>
<evidence type="ECO:0000256" key="2">
    <source>
        <dbReference type="ARBA" id="ARBA00007536"/>
    </source>
</evidence>
<dbReference type="Proteomes" id="UP000694727">
    <property type="component" value="Unplaced"/>
</dbReference>
<dbReference type="PANTHER" id="PTHR24086:SF18">
    <property type="entry name" value="NUCLEAR RECEPTOR SUBFAMILY 5 GROUP A MEMBER 2"/>
    <property type="match status" value="1"/>
</dbReference>
<evidence type="ECO:0000256" key="10">
    <source>
        <dbReference type="ARBA" id="ARBA00023170"/>
    </source>
</evidence>
<feature type="binding site" evidence="17">
    <location>
        <position position="465"/>
    </location>
    <ligand>
        <name>a phospholipid derivative</name>
        <dbReference type="ChEBI" id="CHEBI:16247"/>
    </ligand>
</feature>
<comment type="similarity">
    <text evidence="2">Belongs to the nuclear hormone receptor family. NR5 subfamily.</text>
</comment>
<accession>A0A8D0S233</accession>
<evidence type="ECO:0000256" key="18">
    <source>
        <dbReference type="RuleBase" id="RU004334"/>
    </source>
</evidence>
<dbReference type="PRINTS" id="PR00398">
    <property type="entry name" value="STRDHORMONER"/>
</dbReference>
<dbReference type="PANTHER" id="PTHR24086">
    <property type="entry name" value="NUCLEAR RECEPTOR SUBFAMILY 5 GROUP A"/>
    <property type="match status" value="1"/>
</dbReference>
<keyword evidence="9 18" id="KW-0804">Transcription</keyword>
<evidence type="ECO:0000256" key="14">
    <source>
        <dbReference type="ARBA" id="ARBA00077732"/>
    </source>
</evidence>
<evidence type="ECO:0000256" key="9">
    <source>
        <dbReference type="ARBA" id="ARBA00023163"/>
    </source>
</evidence>
<dbReference type="CDD" id="cd07167">
    <property type="entry name" value="NR_DBD_Lrh-1_like"/>
    <property type="match status" value="1"/>
</dbReference>
<evidence type="ECO:0000256" key="7">
    <source>
        <dbReference type="ARBA" id="ARBA00023121"/>
    </source>
</evidence>
<dbReference type="GO" id="GO:0008289">
    <property type="term" value="F:lipid binding"/>
    <property type="evidence" value="ECO:0007669"/>
    <property type="project" value="UniProtKB-KW"/>
</dbReference>
<evidence type="ECO:0000256" key="8">
    <source>
        <dbReference type="ARBA" id="ARBA00023125"/>
    </source>
</evidence>
<evidence type="ECO:0000256" key="17">
    <source>
        <dbReference type="PIRSR" id="PIRSR002530-1"/>
    </source>
</evidence>
<dbReference type="GO" id="GO:0008270">
    <property type="term" value="F:zinc ion binding"/>
    <property type="evidence" value="ECO:0007669"/>
    <property type="project" value="UniProtKB-KW"/>
</dbReference>
<evidence type="ECO:0000256" key="1">
    <source>
        <dbReference type="ARBA" id="ARBA00004123"/>
    </source>
</evidence>
<dbReference type="GO" id="GO:0005634">
    <property type="term" value="C:nucleus"/>
    <property type="evidence" value="ECO:0007669"/>
    <property type="project" value="UniProtKB-SubCell"/>
</dbReference>
<dbReference type="GO" id="GO:0004879">
    <property type="term" value="F:nuclear receptor activity"/>
    <property type="evidence" value="ECO:0007669"/>
    <property type="project" value="InterPro"/>
</dbReference>
<evidence type="ECO:0000256" key="11">
    <source>
        <dbReference type="ARBA" id="ARBA00023242"/>
    </source>
</evidence>
<dbReference type="PROSITE" id="PS51843">
    <property type="entry name" value="NR_LBD"/>
    <property type="match status" value="1"/>
</dbReference>
<keyword evidence="10 18" id="KW-0675">Receptor</keyword>
<evidence type="ECO:0000256" key="3">
    <source>
        <dbReference type="ARBA" id="ARBA00022723"/>
    </source>
</evidence>
<protein>
    <recommendedName>
        <fullName evidence="12">Steroidogenic factor 1</fullName>
    </recommendedName>
    <alternativeName>
        <fullName evidence="15">Adrenal 4-binding protein</fullName>
    </alternativeName>
    <alternativeName>
        <fullName evidence="16">Fushi tarazu factor homolog 1</fullName>
    </alternativeName>
    <alternativeName>
        <fullName evidence="13">Nuclear receptor subfamily 5 group A member 1</fullName>
    </alternativeName>
    <alternativeName>
        <fullName evidence="14">Steroid hormone receptor Ad4BP</fullName>
    </alternativeName>
</protein>
<dbReference type="PIRSF" id="PIRSF002530">
    <property type="entry name" value="Nuc_orph_FTZ-F1"/>
    <property type="match status" value="1"/>
</dbReference>
<dbReference type="Gene3D" id="3.30.50.10">
    <property type="entry name" value="Erythroid Transcription Factor GATA-1, subunit A"/>
    <property type="match status" value="1"/>
</dbReference>
<keyword evidence="5 18" id="KW-0862">Zinc</keyword>
<feature type="domain" description="NR LBD" evidence="20">
    <location>
        <begin position="254"/>
        <end position="484"/>
    </location>
</feature>
<dbReference type="GO" id="GO:0043565">
    <property type="term" value="F:sequence-specific DNA binding"/>
    <property type="evidence" value="ECO:0007669"/>
    <property type="project" value="InterPro"/>
</dbReference>
<feature type="binding site" evidence="17">
    <location>
        <position position="461"/>
    </location>
    <ligand>
        <name>a phospholipid derivative</name>
        <dbReference type="ChEBI" id="CHEBI:16247"/>
    </ligand>
</feature>
<evidence type="ECO:0000256" key="12">
    <source>
        <dbReference type="ARBA" id="ARBA00040735"/>
    </source>
</evidence>
<keyword evidence="4 18" id="KW-0863">Zinc-finger</keyword>
<reference evidence="21" key="1">
    <citation type="submission" date="2025-08" db="UniProtKB">
        <authorList>
            <consortium name="Ensembl"/>
        </authorList>
    </citation>
    <scope>IDENTIFICATION</scope>
</reference>
<evidence type="ECO:0000256" key="16">
    <source>
        <dbReference type="ARBA" id="ARBA00081021"/>
    </source>
</evidence>
<evidence type="ECO:0000256" key="6">
    <source>
        <dbReference type="ARBA" id="ARBA00023015"/>
    </source>
</evidence>
<dbReference type="Pfam" id="PF00105">
    <property type="entry name" value="zf-C4"/>
    <property type="match status" value="1"/>
</dbReference>
<keyword evidence="8 18" id="KW-0238">DNA-binding</keyword>
<dbReference type="PRINTS" id="PR00047">
    <property type="entry name" value="STROIDFINGER"/>
</dbReference>
<dbReference type="AlphaFoldDB" id="A0A8D0S233"/>
<dbReference type="PROSITE" id="PS51030">
    <property type="entry name" value="NUCLEAR_REC_DBD_2"/>
    <property type="match status" value="1"/>
</dbReference>
<keyword evidence="11 18" id="KW-0539">Nucleus</keyword>
<evidence type="ECO:0000259" key="20">
    <source>
        <dbReference type="PROSITE" id="PS51843"/>
    </source>
</evidence>
<dbReference type="Gene3D" id="1.10.565.10">
    <property type="entry name" value="Retinoid X Receptor"/>
    <property type="match status" value="1"/>
</dbReference>
<dbReference type="SMART" id="SM00399">
    <property type="entry name" value="ZnF_C4"/>
    <property type="match status" value="1"/>
</dbReference>
<dbReference type="FunFam" id="1.10.565.10:FF:000011">
    <property type="entry name" value="Nuclear receptor subfamily 5, group A, member 2"/>
    <property type="match status" value="1"/>
</dbReference>
<feature type="domain" description="Nuclear receptor" evidence="19">
    <location>
        <begin position="37"/>
        <end position="112"/>
    </location>
</feature>
<dbReference type="InterPro" id="IPR001628">
    <property type="entry name" value="Znf_hrmn_rcpt"/>
</dbReference>